<evidence type="ECO:0000256" key="8">
    <source>
        <dbReference type="ARBA" id="ARBA00023136"/>
    </source>
</evidence>
<sequence length="416" mass="45655">MRHMALALITRAAAVFCALGLLLATAAGQPQLAPGGAVGVFYYSWYATEAADGRWIHWDHGVLPHWDAARADQWPSGPGHFHPPETIHSPFYPQLGPYSSKSPQVIQTHIKQILDAGAGFVVASWWGPKWRKGMTEQNMYVDEAISVLVKELERQPKRQDGAYLKLAFHLEPYQGRTVESVREDLAELNERFGASPALLRAGGRPVFFVYESGRIRSNVWAKLFQPWGDSTVRGTKLDGVFLGVIMTEQDVDTEITGGGFDGSYTYFACESTSEAAEPSNWGALAAKARRGGKLFIPSVGPGYDDRRIRPWNSASTRPREGGARYTRNWEAARAAKPDAVTITSWNEVAEGTQIEPSVPYTDPRTGQPYQDFGPNGPSTYVDLTRAQSGAFKRELSARRAAAAQERAPAAAGGGWR</sequence>
<keyword evidence="12" id="KW-1185">Reference proteome</keyword>
<accession>A0A2V0NXP9</accession>
<evidence type="ECO:0000256" key="2">
    <source>
        <dbReference type="ARBA" id="ARBA00009559"/>
    </source>
</evidence>
<evidence type="ECO:0000256" key="10">
    <source>
        <dbReference type="SAM" id="SignalP"/>
    </source>
</evidence>
<evidence type="ECO:0000256" key="6">
    <source>
        <dbReference type="ARBA" id="ARBA00022989"/>
    </source>
</evidence>
<evidence type="ECO:0000256" key="3">
    <source>
        <dbReference type="ARBA" id="ARBA00022692"/>
    </source>
</evidence>
<evidence type="ECO:0000313" key="11">
    <source>
        <dbReference type="EMBL" id="GBF90343.1"/>
    </source>
</evidence>
<feature type="chain" id="PRO_5016021313" evidence="10">
    <location>
        <begin position="29"/>
        <end position="416"/>
    </location>
</feature>
<dbReference type="Pfam" id="PF16317">
    <property type="entry name" value="Glyco_hydro_99"/>
    <property type="match status" value="1"/>
</dbReference>
<organism evidence="11 12">
    <name type="scientific">Raphidocelis subcapitata</name>
    <dbReference type="NCBI Taxonomy" id="307507"/>
    <lineage>
        <taxon>Eukaryota</taxon>
        <taxon>Viridiplantae</taxon>
        <taxon>Chlorophyta</taxon>
        <taxon>core chlorophytes</taxon>
        <taxon>Chlorophyceae</taxon>
        <taxon>CS clade</taxon>
        <taxon>Sphaeropleales</taxon>
        <taxon>Selenastraceae</taxon>
        <taxon>Raphidocelis</taxon>
    </lineage>
</organism>
<comment type="subcellular location">
    <subcellularLocation>
        <location evidence="1">Golgi apparatus membrane</location>
        <topology evidence="1">Single-pass type II membrane protein</topology>
    </subcellularLocation>
</comment>
<dbReference type="PANTHER" id="PTHR13572:SF4">
    <property type="entry name" value="RE57134P"/>
    <property type="match status" value="1"/>
</dbReference>
<dbReference type="Proteomes" id="UP000247498">
    <property type="component" value="Unassembled WGS sequence"/>
</dbReference>
<dbReference type="EMBL" id="BDRX01000016">
    <property type="protein sequence ID" value="GBF90343.1"/>
    <property type="molecule type" value="Genomic_DNA"/>
</dbReference>
<keyword evidence="7" id="KW-0333">Golgi apparatus</keyword>
<comment type="caution">
    <text evidence="11">The sequence shown here is derived from an EMBL/GenBank/DDBJ whole genome shotgun (WGS) entry which is preliminary data.</text>
</comment>
<evidence type="ECO:0000256" key="7">
    <source>
        <dbReference type="ARBA" id="ARBA00023034"/>
    </source>
</evidence>
<keyword evidence="4" id="KW-0378">Hydrolase</keyword>
<dbReference type="CDD" id="cd11574">
    <property type="entry name" value="GH99"/>
    <property type="match status" value="1"/>
</dbReference>
<evidence type="ECO:0000256" key="5">
    <source>
        <dbReference type="ARBA" id="ARBA00022968"/>
    </source>
</evidence>
<dbReference type="InParanoid" id="A0A2V0NXP9"/>
<feature type="compositionally biased region" description="Low complexity" evidence="9">
    <location>
        <begin position="398"/>
        <end position="410"/>
    </location>
</feature>
<dbReference type="InterPro" id="IPR026071">
    <property type="entry name" value="Glyco_Hydrolase_99"/>
</dbReference>
<reference evidence="11 12" key="1">
    <citation type="journal article" date="2018" name="Sci. Rep.">
        <title>Raphidocelis subcapitata (=Pseudokirchneriella subcapitata) provides an insight into genome evolution and environmental adaptations in the Sphaeropleales.</title>
        <authorList>
            <person name="Suzuki S."/>
            <person name="Yamaguchi H."/>
            <person name="Nakajima N."/>
            <person name="Kawachi M."/>
        </authorList>
    </citation>
    <scope>NUCLEOTIDE SEQUENCE [LARGE SCALE GENOMIC DNA]</scope>
    <source>
        <strain evidence="11 12">NIES-35</strain>
    </source>
</reference>
<feature type="signal peptide" evidence="10">
    <location>
        <begin position="1"/>
        <end position="28"/>
    </location>
</feature>
<comment type="similarity">
    <text evidence="2">Belongs to the glycosyl hydrolase 99 family.</text>
</comment>
<dbReference type="PANTHER" id="PTHR13572">
    <property type="entry name" value="ENDO-ALPHA-1,2-MANNOSIDASE"/>
    <property type="match status" value="1"/>
</dbReference>
<protein>
    <submittedName>
        <fullName evidence="11">Uncharacterized protein</fullName>
    </submittedName>
</protein>
<gene>
    <name evidence="11" type="ORF">Rsub_02449</name>
</gene>
<evidence type="ECO:0000256" key="1">
    <source>
        <dbReference type="ARBA" id="ARBA00004323"/>
    </source>
</evidence>
<keyword evidence="10" id="KW-0732">Signal</keyword>
<keyword evidence="6" id="KW-1133">Transmembrane helix</keyword>
<name>A0A2V0NXP9_9CHLO</name>
<dbReference type="Gene3D" id="3.20.20.80">
    <property type="entry name" value="Glycosidases"/>
    <property type="match status" value="1"/>
</dbReference>
<keyword evidence="3" id="KW-0812">Transmembrane</keyword>
<dbReference type="OrthoDB" id="406152at2759"/>
<dbReference type="GO" id="GO:0004559">
    <property type="term" value="F:alpha-mannosidase activity"/>
    <property type="evidence" value="ECO:0007669"/>
    <property type="project" value="TreeGrafter"/>
</dbReference>
<keyword evidence="5" id="KW-0735">Signal-anchor</keyword>
<keyword evidence="8" id="KW-0472">Membrane</keyword>
<feature type="region of interest" description="Disordered" evidence="9">
    <location>
        <begin position="397"/>
        <end position="416"/>
    </location>
</feature>
<evidence type="ECO:0000256" key="9">
    <source>
        <dbReference type="SAM" id="MobiDB-lite"/>
    </source>
</evidence>
<dbReference type="STRING" id="307507.A0A2V0NXP9"/>
<dbReference type="AlphaFoldDB" id="A0A2V0NXP9"/>
<proteinExistence type="inferred from homology"/>
<dbReference type="GO" id="GO:0000139">
    <property type="term" value="C:Golgi membrane"/>
    <property type="evidence" value="ECO:0007669"/>
    <property type="project" value="UniProtKB-SubCell"/>
</dbReference>
<evidence type="ECO:0000256" key="4">
    <source>
        <dbReference type="ARBA" id="ARBA00022801"/>
    </source>
</evidence>
<evidence type="ECO:0000313" key="12">
    <source>
        <dbReference type="Proteomes" id="UP000247498"/>
    </source>
</evidence>